<dbReference type="EMBL" id="LR798189">
    <property type="protein sequence ID" value="CAB5078978.1"/>
    <property type="molecule type" value="Genomic_DNA"/>
</dbReference>
<dbReference type="EMBL" id="LR796136">
    <property type="protein sequence ID" value="CAB4120997.1"/>
    <property type="molecule type" value="Genomic_DNA"/>
</dbReference>
<feature type="region of interest" description="Disordered" evidence="1">
    <location>
        <begin position="282"/>
        <end position="306"/>
    </location>
</feature>
<protein>
    <submittedName>
        <fullName evidence="3">AAA domain containing protein</fullName>
    </submittedName>
</protein>
<sequence>MALHIISADERLATRQKVNIALFGPSGSGKTFQANTLDPAKTLFVDLEAGTLAIQSWRGDVISVRDEATKLGVHPWQFARAIICLLGGPDPSQPDSSPYSKVAFANYEQALGAAAMFDKYDTIFIDSITVASRMAFAWSKTQPEALSEKTGKPDNRGAYGLLGQELTTWLTQAQHVRSKNIIVVGILDVGKDDFGRPTFEPQIEGSKAARELPGIFDQVITLGLFDMSSGSPVFDLLKGTQRGFICHQNNGYGVPAKDRSGRLDGIEAPDLGAIIKKIQNGPRQDAPVFSPPASTAAESNNEGQNL</sequence>
<gene>
    <name evidence="4" type="ORF">UFOVP145_19</name>
    <name evidence="2" type="ORF">UFOVP4_55</name>
    <name evidence="3" type="ORF">UFOVP64_5</name>
</gene>
<evidence type="ECO:0000313" key="4">
    <source>
        <dbReference type="EMBL" id="CAB5078978.1"/>
    </source>
</evidence>
<dbReference type="SUPFAM" id="SSF52540">
    <property type="entry name" value="P-loop containing nucleoside triphosphate hydrolases"/>
    <property type="match status" value="1"/>
</dbReference>
<feature type="compositionally biased region" description="Polar residues" evidence="1">
    <location>
        <begin position="292"/>
        <end position="306"/>
    </location>
</feature>
<dbReference type="InterPro" id="IPR027417">
    <property type="entry name" value="P-loop_NTPase"/>
</dbReference>
<reference evidence="3" key="1">
    <citation type="submission" date="2020-05" db="EMBL/GenBank/DDBJ databases">
        <authorList>
            <person name="Chiriac C."/>
            <person name="Salcher M."/>
            <person name="Ghai R."/>
            <person name="Kavagutti S V."/>
        </authorList>
    </citation>
    <scope>NUCLEOTIDE SEQUENCE</scope>
</reference>
<name>A0A6J5T9H5_9CAUD</name>
<evidence type="ECO:0000313" key="3">
    <source>
        <dbReference type="EMBL" id="CAB4241231.1"/>
    </source>
</evidence>
<proteinExistence type="predicted"/>
<evidence type="ECO:0000313" key="2">
    <source>
        <dbReference type="EMBL" id="CAB4120997.1"/>
    </source>
</evidence>
<dbReference type="Pfam" id="PF13479">
    <property type="entry name" value="AAA_24"/>
    <property type="match status" value="1"/>
</dbReference>
<organism evidence="3">
    <name type="scientific">uncultured Caudovirales phage</name>
    <dbReference type="NCBI Taxonomy" id="2100421"/>
    <lineage>
        <taxon>Viruses</taxon>
        <taxon>Duplodnaviria</taxon>
        <taxon>Heunggongvirae</taxon>
        <taxon>Uroviricota</taxon>
        <taxon>Caudoviricetes</taxon>
        <taxon>Peduoviridae</taxon>
        <taxon>Maltschvirus</taxon>
        <taxon>Maltschvirus maltsch</taxon>
    </lineage>
</organism>
<dbReference type="EMBL" id="LR797822">
    <property type="protein sequence ID" value="CAB4241231.1"/>
    <property type="molecule type" value="Genomic_DNA"/>
</dbReference>
<accession>A0A6J5T9H5</accession>
<evidence type="ECO:0000256" key="1">
    <source>
        <dbReference type="SAM" id="MobiDB-lite"/>
    </source>
</evidence>